<reference evidence="2 3" key="1">
    <citation type="submission" date="2018-04" db="EMBL/GenBank/DDBJ databases">
        <title>Genomic Encyclopedia of Archaeal and Bacterial Type Strains, Phase II (KMG-II): from individual species to whole genera.</title>
        <authorList>
            <person name="Goeker M."/>
        </authorList>
    </citation>
    <scope>NUCLEOTIDE SEQUENCE [LARGE SCALE GENOMIC DNA]</scope>
    <source>
        <strain evidence="2 3">DSM 18064</strain>
    </source>
</reference>
<dbReference type="InterPro" id="IPR052339">
    <property type="entry name" value="Fe-S_Maturation_MIP18"/>
</dbReference>
<protein>
    <submittedName>
        <fullName evidence="2">FeS assembly SUF system protein</fullName>
    </submittedName>
</protein>
<gene>
    <name evidence="2" type="ORF">C8N32_1354</name>
</gene>
<dbReference type="PANTHER" id="PTHR42831">
    <property type="entry name" value="FE-S PROTEIN MATURATION AUXILIARY FACTOR YITW"/>
    <property type="match status" value="1"/>
</dbReference>
<keyword evidence="3" id="KW-1185">Reference proteome</keyword>
<feature type="domain" description="MIP18 family-like" evidence="1">
    <location>
        <begin position="36"/>
        <end position="107"/>
    </location>
</feature>
<comment type="caution">
    <text evidence="2">The sequence shown here is derived from an EMBL/GenBank/DDBJ whole genome shotgun (WGS) entry which is preliminary data.</text>
</comment>
<dbReference type="SUPFAM" id="SSF117916">
    <property type="entry name" value="Fe-S cluster assembly (FSCA) domain-like"/>
    <property type="match status" value="1"/>
</dbReference>
<organism evidence="2 3">
    <name type="scientific">Rhodovulum imhoffii</name>
    <dbReference type="NCBI Taxonomy" id="365340"/>
    <lineage>
        <taxon>Bacteria</taxon>
        <taxon>Pseudomonadati</taxon>
        <taxon>Pseudomonadota</taxon>
        <taxon>Alphaproteobacteria</taxon>
        <taxon>Rhodobacterales</taxon>
        <taxon>Paracoccaceae</taxon>
        <taxon>Rhodovulum</taxon>
    </lineage>
</organism>
<dbReference type="InterPro" id="IPR034904">
    <property type="entry name" value="FSCA_dom_sf"/>
</dbReference>
<evidence type="ECO:0000313" key="3">
    <source>
        <dbReference type="Proteomes" id="UP000243859"/>
    </source>
</evidence>
<dbReference type="OrthoDB" id="9805360at2"/>
<dbReference type="AlphaFoldDB" id="A0A2T5BL41"/>
<dbReference type="InterPro" id="IPR002744">
    <property type="entry name" value="MIP18-like"/>
</dbReference>
<accession>A0A2T5BL41</accession>
<name>A0A2T5BL41_9RHOB</name>
<proteinExistence type="predicted"/>
<evidence type="ECO:0000313" key="2">
    <source>
        <dbReference type="EMBL" id="PTM99712.1"/>
    </source>
</evidence>
<sequence>MTGTPDAAGFCHQDAGHQGSGAMVGPVIEGPVDMTEAVVAALRQVHDPEISVNIYDLGLVYRIVVDAEGDVAIEMTLTSPTCPVAGMMPLMVRTAVGDVNGVGLIEVSMVWDPPWSQDRLSDLARLELSLF</sequence>
<evidence type="ECO:0000259" key="1">
    <source>
        <dbReference type="Pfam" id="PF01883"/>
    </source>
</evidence>
<dbReference type="Pfam" id="PF01883">
    <property type="entry name" value="FeS_assembly_P"/>
    <property type="match status" value="1"/>
</dbReference>
<dbReference type="RefSeq" id="WP_107893671.1">
    <property type="nucleotide sequence ID" value="NZ_NHSI01000040.1"/>
</dbReference>
<dbReference type="EMBL" id="QAAA01000035">
    <property type="protein sequence ID" value="PTM99712.1"/>
    <property type="molecule type" value="Genomic_DNA"/>
</dbReference>
<dbReference type="Proteomes" id="UP000243859">
    <property type="component" value="Unassembled WGS sequence"/>
</dbReference>
<dbReference type="PANTHER" id="PTHR42831:SF1">
    <property type="entry name" value="FE-S PROTEIN MATURATION AUXILIARY FACTOR YITW"/>
    <property type="match status" value="1"/>
</dbReference>
<dbReference type="Gene3D" id="3.30.300.130">
    <property type="entry name" value="Fe-S cluster assembly (FSCA)"/>
    <property type="match status" value="1"/>
</dbReference>